<evidence type="ECO:0000313" key="3">
    <source>
        <dbReference type="Proteomes" id="UP001320876"/>
    </source>
</evidence>
<protein>
    <submittedName>
        <fullName evidence="2">Uncharacterized protein</fullName>
    </submittedName>
</protein>
<dbReference type="Proteomes" id="UP001320876">
    <property type="component" value="Unassembled WGS sequence"/>
</dbReference>
<feature type="compositionally biased region" description="Basic and acidic residues" evidence="1">
    <location>
        <begin position="20"/>
        <end position="35"/>
    </location>
</feature>
<dbReference type="RefSeq" id="WP_264489435.1">
    <property type="nucleotide sequence ID" value="NZ_JAPDDT010000013.1"/>
</dbReference>
<comment type="caution">
    <text evidence="2">The sequence shown here is derived from an EMBL/GenBank/DDBJ whole genome shotgun (WGS) entry which is preliminary data.</text>
</comment>
<name>A0ABT3GPB2_9BACT</name>
<feature type="region of interest" description="Disordered" evidence="1">
    <location>
        <begin position="17"/>
        <end position="36"/>
    </location>
</feature>
<keyword evidence="3" id="KW-1185">Reference proteome</keyword>
<gene>
    <name evidence="2" type="ORF">OKA05_22405</name>
</gene>
<organism evidence="2 3">
    <name type="scientific">Luteolibacter arcticus</name>
    <dbReference type="NCBI Taxonomy" id="1581411"/>
    <lineage>
        <taxon>Bacteria</taxon>
        <taxon>Pseudomonadati</taxon>
        <taxon>Verrucomicrobiota</taxon>
        <taxon>Verrucomicrobiia</taxon>
        <taxon>Verrucomicrobiales</taxon>
        <taxon>Verrucomicrobiaceae</taxon>
        <taxon>Luteolibacter</taxon>
    </lineage>
</organism>
<evidence type="ECO:0000256" key="1">
    <source>
        <dbReference type="SAM" id="MobiDB-lite"/>
    </source>
</evidence>
<proteinExistence type="predicted"/>
<accession>A0ABT3GPB2</accession>
<evidence type="ECO:0000313" key="2">
    <source>
        <dbReference type="EMBL" id="MCW1925329.1"/>
    </source>
</evidence>
<sequence length="240" mass="26563">MTVLGLWLMGRKQSAGGRAIAEDRRESAGQPEKWHGPIPSVIAERFTKAKNHKERLELVRNPAQVGPAMEAFFRDGPGASEQIKGLRPLSAGSSGDLVFESYSAELANAPARLLSVTVDPEGAKVDFKCYARLGSVPWEDLLTGKVTEAAEVRVILQAGGYYLHEFNDEQKWLHFKATSPDLSETLDFYLDRKHPSAGDLQESKESLFPATLSVRAVNGSEKRRQFEITGVKALQWVEPR</sequence>
<reference evidence="2 3" key="1">
    <citation type="submission" date="2022-10" db="EMBL/GenBank/DDBJ databases">
        <title>Luteolibacter arcticus strain CCTCC AB 2014275, whole genome shotgun sequencing project.</title>
        <authorList>
            <person name="Zhao G."/>
            <person name="Shen L."/>
        </authorList>
    </citation>
    <scope>NUCLEOTIDE SEQUENCE [LARGE SCALE GENOMIC DNA]</scope>
    <source>
        <strain evidence="2 3">CCTCC AB 2014275</strain>
    </source>
</reference>
<dbReference type="EMBL" id="JAPDDT010000013">
    <property type="protein sequence ID" value="MCW1925329.1"/>
    <property type="molecule type" value="Genomic_DNA"/>
</dbReference>